<dbReference type="InterPro" id="IPR036400">
    <property type="entry name" value="Cyt_B5-like_heme/steroid_sf"/>
</dbReference>
<dbReference type="EMBL" id="JAPQFJ010000004">
    <property type="protein sequence ID" value="MCY6958059.1"/>
    <property type="molecule type" value="Genomic_DNA"/>
</dbReference>
<dbReference type="Pfam" id="PF00173">
    <property type="entry name" value="Cyt-b5"/>
    <property type="match status" value="1"/>
</dbReference>
<dbReference type="Proteomes" id="UP001144612">
    <property type="component" value="Unassembled WGS sequence"/>
</dbReference>
<evidence type="ECO:0000259" key="1">
    <source>
        <dbReference type="SMART" id="SM01117"/>
    </source>
</evidence>
<dbReference type="InterPro" id="IPR001199">
    <property type="entry name" value="Cyt_B5-like_heme/steroid-bd"/>
</dbReference>
<organism evidence="2 3">
    <name type="scientific">Clostridium brassicae</name>
    <dbReference type="NCBI Taxonomy" id="2999072"/>
    <lineage>
        <taxon>Bacteria</taxon>
        <taxon>Bacillati</taxon>
        <taxon>Bacillota</taxon>
        <taxon>Clostridia</taxon>
        <taxon>Eubacteriales</taxon>
        <taxon>Clostridiaceae</taxon>
        <taxon>Clostridium</taxon>
    </lineage>
</organism>
<dbReference type="Gene3D" id="3.10.120.10">
    <property type="entry name" value="Cytochrome b5-like heme/steroid binding domain"/>
    <property type="match status" value="1"/>
</dbReference>
<evidence type="ECO:0000313" key="3">
    <source>
        <dbReference type="Proteomes" id="UP001144612"/>
    </source>
</evidence>
<comment type="caution">
    <text evidence="2">The sequence shown here is derived from an EMBL/GenBank/DDBJ whole genome shotgun (WGS) entry which is preliminary data.</text>
</comment>
<keyword evidence="3" id="KW-1185">Reference proteome</keyword>
<feature type="domain" description="Cytochrome b5 heme-binding" evidence="1">
    <location>
        <begin position="88"/>
        <end position="159"/>
    </location>
</feature>
<name>A0ABT4D6Z0_9CLOT</name>
<accession>A0ABT4D6Z0</accession>
<dbReference type="SUPFAM" id="SSF55856">
    <property type="entry name" value="Cytochrome b5-like heme/steroid binding domain"/>
    <property type="match status" value="1"/>
</dbReference>
<gene>
    <name evidence="2" type="ORF">OW729_05490</name>
</gene>
<protein>
    <recommendedName>
        <fullName evidence="1">Cytochrome b5 heme-binding domain-containing protein</fullName>
    </recommendedName>
</protein>
<reference evidence="2" key="1">
    <citation type="submission" date="2022-12" db="EMBL/GenBank/DDBJ databases">
        <title>Clostridium sp. nov., isolated from industrial wastewater.</title>
        <authorList>
            <person name="Jiayan W."/>
        </authorList>
    </citation>
    <scope>NUCLEOTIDE SEQUENCE</scope>
    <source>
        <strain evidence="2">ZC22-4</strain>
    </source>
</reference>
<dbReference type="RefSeq" id="WP_268060470.1">
    <property type="nucleotide sequence ID" value="NZ_JAPQFJ010000004.1"/>
</dbReference>
<sequence>MDCKACKKLINRMKQNIDELQNIRYMSSNLYEKMFYDSLIQQEMYKINVLKNFLCNMRDIQNEYEDMGDIIDGENLKKNYMSMRQRVFTLDELAKYDGEGDNAAYIAIDGIVYDVTYEAAWAGGTHLGLKAGNDLSEQMNSCHDKDKILRNLKQVGILQK</sequence>
<proteinExistence type="predicted"/>
<evidence type="ECO:0000313" key="2">
    <source>
        <dbReference type="EMBL" id="MCY6958059.1"/>
    </source>
</evidence>
<dbReference type="SMART" id="SM01117">
    <property type="entry name" value="Cyt-b5"/>
    <property type="match status" value="1"/>
</dbReference>